<keyword evidence="8 14" id="KW-0418">Kinase</keyword>
<evidence type="ECO:0000256" key="2">
    <source>
        <dbReference type="ARBA" id="ARBA00004141"/>
    </source>
</evidence>
<dbReference type="CDD" id="cd00075">
    <property type="entry name" value="HATPase"/>
    <property type="match status" value="1"/>
</dbReference>
<comment type="caution">
    <text evidence="14">The sequence shown here is derived from an EMBL/GenBank/DDBJ whole genome shotgun (WGS) entry which is preliminary data.</text>
</comment>
<evidence type="ECO:0000256" key="5">
    <source>
        <dbReference type="ARBA" id="ARBA00022679"/>
    </source>
</evidence>
<keyword evidence="11" id="KW-0902">Two-component regulatory system</keyword>
<organism evidence="14 15">
    <name type="scientific">Bradyrhizobium denitrificans</name>
    <dbReference type="NCBI Taxonomy" id="2734912"/>
    <lineage>
        <taxon>Bacteria</taxon>
        <taxon>Pseudomonadati</taxon>
        <taxon>Pseudomonadota</taxon>
        <taxon>Alphaproteobacteria</taxon>
        <taxon>Hyphomicrobiales</taxon>
        <taxon>Nitrobacteraceae</taxon>
        <taxon>Bradyrhizobium</taxon>
    </lineage>
</organism>
<name>A0ABS5GIL0_9BRAD</name>
<dbReference type="SMART" id="SM00388">
    <property type="entry name" value="HisKA"/>
    <property type="match status" value="1"/>
</dbReference>
<dbReference type="Pfam" id="PF02518">
    <property type="entry name" value="HATPase_c"/>
    <property type="match status" value="1"/>
</dbReference>
<keyword evidence="12" id="KW-0472">Membrane</keyword>
<dbReference type="EC" id="2.7.13.3" evidence="3"/>
<keyword evidence="15" id="KW-1185">Reference proteome</keyword>
<dbReference type="Pfam" id="PF00512">
    <property type="entry name" value="HisKA"/>
    <property type="match status" value="1"/>
</dbReference>
<keyword evidence="10" id="KW-1133">Transmembrane helix</keyword>
<reference evidence="15" key="1">
    <citation type="journal article" date="2021" name="ISME J.">
        <title>Evolutionary origin and ecological implication of a unique nif island in free-living Bradyrhizobium lineages.</title>
        <authorList>
            <person name="Tao J."/>
        </authorList>
    </citation>
    <scope>NUCLEOTIDE SEQUENCE [LARGE SCALE GENOMIC DNA]</scope>
    <source>
        <strain evidence="15">SZCCT0094</strain>
    </source>
</reference>
<dbReference type="Gene3D" id="1.10.287.130">
    <property type="match status" value="1"/>
</dbReference>
<keyword evidence="4" id="KW-0597">Phosphoprotein</keyword>
<evidence type="ECO:0000256" key="6">
    <source>
        <dbReference type="ARBA" id="ARBA00022692"/>
    </source>
</evidence>
<sequence>MTSLRRSALLWMTALLAVVGALAFAIAYEMARREAADFLDGQLRQVALNAGEGLAEIAVPTAKLDPEDEFVINIWNAAGESVRKPANGIELPRQVNLGFSSIVADGEEWRVYLASDGRRTVQAAQRMSVRDEMAESAAIQAGVPVLGAIPLAWLVIGWALNRVLGGLSGLAQNIAARATDCRDPISVSGVPMEVLPLVEAMNSLAVRLQEAVVQQQRFVSDAAHELRTPLAALQVQIDNLQATAKAEQAEPMLEIRAGIRRASMLLDQLLRMARLEEPTDDAATEAIDLTELVTQCVANFVYLASSKGVDLGMSRRDSASISGSSSQLRMLFGNLIDNAIRYTPAGGVVDVSVLRVDRSTVVEIADTGCGIAAEHFPRLFDRFFRAAPPNIEGSGLGLAIAGAVAKRHDLRIALENRADSSGVRVRVSTMEADHADLICS</sequence>
<dbReference type="SUPFAM" id="SSF55874">
    <property type="entry name" value="ATPase domain of HSP90 chaperone/DNA topoisomerase II/histidine kinase"/>
    <property type="match status" value="1"/>
</dbReference>
<evidence type="ECO:0000256" key="4">
    <source>
        <dbReference type="ARBA" id="ARBA00022553"/>
    </source>
</evidence>
<keyword evidence="6" id="KW-0812">Transmembrane</keyword>
<dbReference type="Gene3D" id="3.30.565.10">
    <property type="entry name" value="Histidine kinase-like ATPase, C-terminal domain"/>
    <property type="match status" value="1"/>
</dbReference>
<evidence type="ECO:0000256" key="3">
    <source>
        <dbReference type="ARBA" id="ARBA00012438"/>
    </source>
</evidence>
<evidence type="ECO:0000313" key="14">
    <source>
        <dbReference type="EMBL" id="MBR1140980.1"/>
    </source>
</evidence>
<evidence type="ECO:0000256" key="1">
    <source>
        <dbReference type="ARBA" id="ARBA00000085"/>
    </source>
</evidence>
<keyword evidence="9" id="KW-0067">ATP-binding</keyword>
<evidence type="ECO:0000256" key="7">
    <source>
        <dbReference type="ARBA" id="ARBA00022741"/>
    </source>
</evidence>
<dbReference type="GO" id="GO:0016301">
    <property type="term" value="F:kinase activity"/>
    <property type="evidence" value="ECO:0007669"/>
    <property type="project" value="UniProtKB-KW"/>
</dbReference>
<dbReference type="InterPro" id="IPR003594">
    <property type="entry name" value="HATPase_dom"/>
</dbReference>
<evidence type="ECO:0000256" key="12">
    <source>
        <dbReference type="ARBA" id="ARBA00023136"/>
    </source>
</evidence>
<dbReference type="Proteomes" id="UP001314635">
    <property type="component" value="Unassembled WGS sequence"/>
</dbReference>
<comment type="catalytic activity">
    <reaction evidence="1">
        <text>ATP + protein L-histidine = ADP + protein N-phospho-L-histidine.</text>
        <dbReference type="EC" id="2.7.13.3"/>
    </reaction>
</comment>
<dbReference type="CDD" id="cd00082">
    <property type="entry name" value="HisKA"/>
    <property type="match status" value="1"/>
</dbReference>
<gene>
    <name evidence="14" type="ORF">JQ619_35060</name>
</gene>
<dbReference type="SUPFAM" id="SSF47384">
    <property type="entry name" value="Homodimeric domain of signal transducing histidine kinase"/>
    <property type="match status" value="1"/>
</dbReference>
<dbReference type="InterPro" id="IPR005467">
    <property type="entry name" value="His_kinase_dom"/>
</dbReference>
<dbReference type="InterPro" id="IPR004358">
    <property type="entry name" value="Sig_transdc_His_kin-like_C"/>
</dbReference>
<dbReference type="EMBL" id="JAFCLK010000053">
    <property type="protein sequence ID" value="MBR1140980.1"/>
    <property type="molecule type" value="Genomic_DNA"/>
</dbReference>
<dbReference type="SMART" id="SM00387">
    <property type="entry name" value="HATPase_c"/>
    <property type="match status" value="1"/>
</dbReference>
<evidence type="ECO:0000256" key="10">
    <source>
        <dbReference type="ARBA" id="ARBA00022989"/>
    </source>
</evidence>
<evidence type="ECO:0000259" key="13">
    <source>
        <dbReference type="PROSITE" id="PS50109"/>
    </source>
</evidence>
<dbReference type="InterPro" id="IPR003661">
    <property type="entry name" value="HisK_dim/P_dom"/>
</dbReference>
<evidence type="ECO:0000256" key="9">
    <source>
        <dbReference type="ARBA" id="ARBA00022840"/>
    </source>
</evidence>
<dbReference type="RefSeq" id="WP_172238908.1">
    <property type="nucleotide sequence ID" value="NZ_JABFDP010000020.1"/>
</dbReference>
<dbReference type="PRINTS" id="PR00344">
    <property type="entry name" value="BCTRLSENSOR"/>
</dbReference>
<feature type="domain" description="Histidine kinase" evidence="13">
    <location>
        <begin position="221"/>
        <end position="433"/>
    </location>
</feature>
<dbReference type="PANTHER" id="PTHR45436:SF14">
    <property type="entry name" value="SENSOR PROTEIN QSEC"/>
    <property type="match status" value="1"/>
</dbReference>
<dbReference type="PANTHER" id="PTHR45436">
    <property type="entry name" value="SENSOR HISTIDINE KINASE YKOH"/>
    <property type="match status" value="1"/>
</dbReference>
<keyword evidence="5" id="KW-0808">Transferase</keyword>
<dbReference type="InterPro" id="IPR050428">
    <property type="entry name" value="TCS_sensor_his_kinase"/>
</dbReference>
<dbReference type="PROSITE" id="PS50109">
    <property type="entry name" value="HIS_KIN"/>
    <property type="match status" value="1"/>
</dbReference>
<accession>A0ABS5GIL0</accession>
<evidence type="ECO:0000313" key="15">
    <source>
        <dbReference type="Proteomes" id="UP001314635"/>
    </source>
</evidence>
<keyword evidence="7" id="KW-0547">Nucleotide-binding</keyword>
<dbReference type="InterPro" id="IPR036097">
    <property type="entry name" value="HisK_dim/P_sf"/>
</dbReference>
<protein>
    <recommendedName>
        <fullName evidence="3">histidine kinase</fullName>
        <ecNumber evidence="3">2.7.13.3</ecNumber>
    </recommendedName>
</protein>
<dbReference type="InterPro" id="IPR036890">
    <property type="entry name" value="HATPase_C_sf"/>
</dbReference>
<evidence type="ECO:0000256" key="11">
    <source>
        <dbReference type="ARBA" id="ARBA00023012"/>
    </source>
</evidence>
<evidence type="ECO:0000256" key="8">
    <source>
        <dbReference type="ARBA" id="ARBA00022777"/>
    </source>
</evidence>
<proteinExistence type="predicted"/>
<comment type="subcellular location">
    <subcellularLocation>
        <location evidence="2">Membrane</location>
        <topology evidence="2">Multi-pass membrane protein</topology>
    </subcellularLocation>
</comment>